<dbReference type="GO" id="GO:0000166">
    <property type="term" value="F:nucleotide binding"/>
    <property type="evidence" value="ECO:0007669"/>
    <property type="project" value="InterPro"/>
</dbReference>
<evidence type="ECO:0000313" key="4">
    <source>
        <dbReference type="EMBL" id="GGD56864.1"/>
    </source>
</evidence>
<evidence type="ECO:0000259" key="2">
    <source>
        <dbReference type="Pfam" id="PF01408"/>
    </source>
</evidence>
<evidence type="ECO:0000256" key="1">
    <source>
        <dbReference type="ARBA" id="ARBA00023002"/>
    </source>
</evidence>
<dbReference type="Proteomes" id="UP000609064">
    <property type="component" value="Unassembled WGS sequence"/>
</dbReference>
<name>A0A916YQQ6_9BACT</name>
<dbReference type="PANTHER" id="PTHR43818:SF11">
    <property type="entry name" value="BCDNA.GH03377"/>
    <property type="match status" value="1"/>
</dbReference>
<protein>
    <submittedName>
        <fullName evidence="4">Oxidoreductase</fullName>
    </submittedName>
</protein>
<dbReference type="SUPFAM" id="SSF51735">
    <property type="entry name" value="NAD(P)-binding Rossmann-fold domains"/>
    <property type="match status" value="1"/>
</dbReference>
<keyword evidence="5" id="KW-1185">Reference proteome</keyword>
<dbReference type="AlphaFoldDB" id="A0A916YQQ6"/>
<reference evidence="4" key="2">
    <citation type="submission" date="2020-09" db="EMBL/GenBank/DDBJ databases">
        <authorList>
            <person name="Sun Q."/>
            <person name="Zhou Y."/>
        </authorList>
    </citation>
    <scope>NUCLEOTIDE SEQUENCE</scope>
    <source>
        <strain evidence="4">CGMCC 1.15958</strain>
    </source>
</reference>
<evidence type="ECO:0000259" key="3">
    <source>
        <dbReference type="Pfam" id="PF22725"/>
    </source>
</evidence>
<sequence length="329" mass="36484">MKRTKSIKWGIIGVGDVCEVKSGPAFQKIEGSELVAVMRRSAELAKDFAQRHGVEKWYSNADDLINDPDIDAVYIATPPSSHAEYVKRVAEAGKVVYVEKPMARTYKECLEMIEACKAANVPLFVAYYRRSLPNFLKIKELLDSKAIGDVRFVNIFVQKPLDVKDQNSNNWRVNPDVSGGGYFYDLACHQLDALDFLFGPIKKANGYTANQTNSYAGDDLVVGNFVFENGIIGSGIWSFAANKVSQKETTIIVGSKGQISFPCFGDHSVTLEVEGEAPIRYEFDISPNIQKPFIQTIINELNGKGINPSHGESAARTNWVMEQICNPIN</sequence>
<evidence type="ECO:0000313" key="5">
    <source>
        <dbReference type="Proteomes" id="UP000609064"/>
    </source>
</evidence>
<dbReference type="Pfam" id="PF01408">
    <property type="entry name" value="GFO_IDH_MocA"/>
    <property type="match status" value="1"/>
</dbReference>
<feature type="domain" description="GFO/IDH/MocA-like oxidoreductase" evidence="3">
    <location>
        <begin position="135"/>
        <end position="259"/>
    </location>
</feature>
<dbReference type="SUPFAM" id="SSF55347">
    <property type="entry name" value="Glyceraldehyde-3-phosphate dehydrogenase-like, C-terminal domain"/>
    <property type="match status" value="1"/>
</dbReference>
<feature type="domain" description="Gfo/Idh/MocA-like oxidoreductase N-terminal" evidence="2">
    <location>
        <begin position="7"/>
        <end position="127"/>
    </location>
</feature>
<dbReference type="EMBL" id="BMKK01000004">
    <property type="protein sequence ID" value="GGD56864.1"/>
    <property type="molecule type" value="Genomic_DNA"/>
</dbReference>
<dbReference type="InterPro" id="IPR055170">
    <property type="entry name" value="GFO_IDH_MocA-like_dom"/>
</dbReference>
<proteinExistence type="predicted"/>
<keyword evidence="1" id="KW-0560">Oxidoreductase</keyword>
<dbReference type="Gene3D" id="3.30.360.10">
    <property type="entry name" value="Dihydrodipicolinate Reductase, domain 2"/>
    <property type="match status" value="1"/>
</dbReference>
<reference evidence="4" key="1">
    <citation type="journal article" date="2014" name="Int. J. Syst. Evol. Microbiol.">
        <title>Complete genome sequence of Corynebacterium casei LMG S-19264T (=DSM 44701T), isolated from a smear-ripened cheese.</title>
        <authorList>
            <consortium name="US DOE Joint Genome Institute (JGI-PGF)"/>
            <person name="Walter F."/>
            <person name="Albersmeier A."/>
            <person name="Kalinowski J."/>
            <person name="Ruckert C."/>
        </authorList>
    </citation>
    <scope>NUCLEOTIDE SEQUENCE</scope>
    <source>
        <strain evidence="4">CGMCC 1.15958</strain>
    </source>
</reference>
<organism evidence="4 5">
    <name type="scientific">Emticicia aquatilis</name>
    <dbReference type="NCBI Taxonomy" id="1537369"/>
    <lineage>
        <taxon>Bacteria</taxon>
        <taxon>Pseudomonadati</taxon>
        <taxon>Bacteroidota</taxon>
        <taxon>Cytophagia</taxon>
        <taxon>Cytophagales</taxon>
        <taxon>Leadbetterellaceae</taxon>
        <taxon>Emticicia</taxon>
    </lineage>
</organism>
<dbReference type="RefSeq" id="WP_188766054.1">
    <property type="nucleotide sequence ID" value="NZ_BMKK01000004.1"/>
</dbReference>
<dbReference type="InterPro" id="IPR050463">
    <property type="entry name" value="Gfo/Idh/MocA_oxidrdct_glycsds"/>
</dbReference>
<dbReference type="InterPro" id="IPR036291">
    <property type="entry name" value="NAD(P)-bd_dom_sf"/>
</dbReference>
<dbReference type="InterPro" id="IPR000683">
    <property type="entry name" value="Gfo/Idh/MocA-like_OxRdtase_N"/>
</dbReference>
<comment type="caution">
    <text evidence="4">The sequence shown here is derived from an EMBL/GenBank/DDBJ whole genome shotgun (WGS) entry which is preliminary data.</text>
</comment>
<dbReference type="PANTHER" id="PTHR43818">
    <property type="entry name" value="BCDNA.GH03377"/>
    <property type="match status" value="1"/>
</dbReference>
<gene>
    <name evidence="4" type="ORF">GCM10011514_21200</name>
</gene>
<accession>A0A916YQQ6</accession>
<dbReference type="GO" id="GO:0016491">
    <property type="term" value="F:oxidoreductase activity"/>
    <property type="evidence" value="ECO:0007669"/>
    <property type="project" value="UniProtKB-KW"/>
</dbReference>
<dbReference type="Pfam" id="PF22725">
    <property type="entry name" value="GFO_IDH_MocA_C3"/>
    <property type="match status" value="1"/>
</dbReference>
<dbReference type="Gene3D" id="3.40.50.720">
    <property type="entry name" value="NAD(P)-binding Rossmann-like Domain"/>
    <property type="match status" value="1"/>
</dbReference>